<keyword evidence="3" id="KW-1185">Reference proteome</keyword>
<dbReference type="AlphaFoldDB" id="A0A8T9MX11"/>
<dbReference type="EMBL" id="CP091521">
    <property type="protein sequence ID" value="UOP04978.1"/>
    <property type="molecule type" value="Genomic_DNA"/>
</dbReference>
<sequence length="47" mass="5192">MFLFQPTGQHIKHGSMLRPDSDGSGAPPEQKLILPPPKAGFQTEKEF</sequence>
<evidence type="ECO:0000313" key="3">
    <source>
        <dbReference type="Proteomes" id="UP000831534"/>
    </source>
</evidence>
<reference evidence="2" key="1">
    <citation type="submission" date="2021-12" db="EMBL/GenBank/DDBJ databases">
        <authorList>
            <person name="Veyrier F.J."/>
        </authorList>
    </citation>
    <scope>NUCLEOTIDE SEQUENCE</scope>
    <source>
        <strain evidence="2">17694</strain>
    </source>
</reference>
<feature type="region of interest" description="Disordered" evidence="1">
    <location>
        <begin position="1"/>
        <end position="47"/>
    </location>
</feature>
<name>A0A8T9MX11_9NEIS</name>
<dbReference type="Proteomes" id="UP000831534">
    <property type="component" value="Chromosome"/>
</dbReference>
<reference evidence="2" key="2">
    <citation type="journal article" date="2022" name="Res Sq">
        <title>Evolution of multicellular longitudinally dividing oral cavity symbionts (Neisseriaceae).</title>
        <authorList>
            <person name="Nyongesa S."/>
            <person name="Weber P."/>
            <person name="Bernet E."/>
            <person name="Pullido F."/>
            <person name="Nieckarz M."/>
            <person name="Delaby M."/>
            <person name="Nieves C."/>
            <person name="Viehboeck T."/>
            <person name="Krause N."/>
            <person name="Rivera-Millot A."/>
            <person name="Nakamura A."/>
            <person name="Vischer N."/>
            <person name="VanNieuwenhze M."/>
            <person name="Brun Y."/>
            <person name="Cava F."/>
            <person name="Bulgheresi S."/>
            <person name="Veyrier F."/>
        </authorList>
    </citation>
    <scope>NUCLEOTIDE SEQUENCE</scope>
    <source>
        <strain evidence="2">17694</strain>
    </source>
</reference>
<protein>
    <submittedName>
        <fullName evidence="2">Uncharacterized protein</fullName>
    </submittedName>
</protein>
<proteinExistence type="predicted"/>
<evidence type="ECO:0000256" key="1">
    <source>
        <dbReference type="SAM" id="MobiDB-lite"/>
    </source>
</evidence>
<organism evidence="2 3">
    <name type="scientific">Conchiformibius kuhniae</name>
    <dbReference type="NCBI Taxonomy" id="211502"/>
    <lineage>
        <taxon>Bacteria</taxon>
        <taxon>Pseudomonadati</taxon>
        <taxon>Pseudomonadota</taxon>
        <taxon>Betaproteobacteria</taxon>
        <taxon>Neisseriales</taxon>
        <taxon>Neisseriaceae</taxon>
        <taxon>Conchiformibius</taxon>
    </lineage>
</organism>
<evidence type="ECO:0000313" key="2">
    <source>
        <dbReference type="EMBL" id="UOP04978.1"/>
    </source>
</evidence>
<accession>A0A8T9MX11</accession>
<gene>
    <name evidence="2" type="ORF">LVJ77_01170</name>
</gene>